<dbReference type="Pfam" id="PF13560">
    <property type="entry name" value="HTH_31"/>
    <property type="match status" value="1"/>
</dbReference>
<evidence type="ECO:0000259" key="1">
    <source>
        <dbReference type="PROSITE" id="PS50943"/>
    </source>
</evidence>
<dbReference type="PROSITE" id="PS50943">
    <property type="entry name" value="HTH_CROC1"/>
    <property type="match status" value="1"/>
</dbReference>
<dbReference type="SUPFAM" id="SSF47413">
    <property type="entry name" value="lambda repressor-like DNA-binding domains"/>
    <property type="match status" value="1"/>
</dbReference>
<gene>
    <name evidence="2" type="ORF">EIY87_06175</name>
</gene>
<protein>
    <submittedName>
        <fullName evidence="2">XRE family transcriptional regulator</fullName>
    </submittedName>
</protein>
<evidence type="ECO:0000313" key="3">
    <source>
        <dbReference type="Proteomes" id="UP000267081"/>
    </source>
</evidence>
<dbReference type="GO" id="GO:0003677">
    <property type="term" value="F:DNA binding"/>
    <property type="evidence" value="ECO:0007669"/>
    <property type="project" value="InterPro"/>
</dbReference>
<dbReference type="InterPro" id="IPR001387">
    <property type="entry name" value="Cro/C1-type_HTH"/>
</dbReference>
<dbReference type="SMART" id="SM00530">
    <property type="entry name" value="HTH_XRE"/>
    <property type="match status" value="1"/>
</dbReference>
<proteinExistence type="predicted"/>
<feature type="domain" description="HTH cro/C1-type" evidence="1">
    <location>
        <begin position="9"/>
        <end position="63"/>
    </location>
</feature>
<organism evidence="2 3">
    <name type="scientific">Amycolatopsis eburnea</name>
    <dbReference type="NCBI Taxonomy" id="2267691"/>
    <lineage>
        <taxon>Bacteria</taxon>
        <taxon>Bacillati</taxon>
        <taxon>Actinomycetota</taxon>
        <taxon>Actinomycetes</taxon>
        <taxon>Pseudonocardiales</taxon>
        <taxon>Pseudonocardiaceae</taxon>
        <taxon>Amycolatopsis</taxon>
    </lineage>
</organism>
<dbReference type="RefSeq" id="WP_125306642.1">
    <property type="nucleotide sequence ID" value="NZ_RSEC01000021.1"/>
</dbReference>
<dbReference type="CDD" id="cd00093">
    <property type="entry name" value="HTH_XRE"/>
    <property type="match status" value="1"/>
</dbReference>
<dbReference type="Gene3D" id="1.10.260.40">
    <property type="entry name" value="lambda repressor-like DNA-binding domains"/>
    <property type="match status" value="1"/>
</dbReference>
<reference evidence="2 3" key="1">
    <citation type="submission" date="2018-12" db="EMBL/GenBank/DDBJ databases">
        <title>Amycolatopsis eburnea sp. nov. actinomycete associate with arbuscular mycorrhiza fungal spore.</title>
        <authorList>
            <person name="Lumyong S."/>
            <person name="Chaiya L."/>
        </authorList>
    </citation>
    <scope>NUCLEOTIDE SEQUENCE [LARGE SCALE GENOMIC DNA]</scope>
    <source>
        <strain evidence="2 3">GLM-1</strain>
    </source>
</reference>
<dbReference type="InterPro" id="IPR010982">
    <property type="entry name" value="Lambda_DNA-bd_dom_sf"/>
</dbReference>
<evidence type="ECO:0000313" key="2">
    <source>
        <dbReference type="EMBL" id="RSD23954.1"/>
    </source>
</evidence>
<dbReference type="EMBL" id="RSEC01000021">
    <property type="protein sequence ID" value="RSD23954.1"/>
    <property type="molecule type" value="Genomic_DNA"/>
</dbReference>
<keyword evidence="3" id="KW-1185">Reference proteome</keyword>
<name>A0A3R9KRL3_9PSEU</name>
<dbReference type="Proteomes" id="UP000267081">
    <property type="component" value="Unassembled WGS sequence"/>
</dbReference>
<sequence length="327" mass="36240">MAETFGAALLRLREAAGLSQRKLARSVPISQSTLSRYEAKLQRPDKRTAARLDELLNARGELLDLWPSLGTETLSPAEEERLADAVDRPQRVDAAALESLAGVLTAVRRLEDETSSAHVIPMVDAQRELARQFAANARSATRPAAVGLLSELEQYRGWLAIPGQRWDQARQHLDRAAVLAMEADDPLRLSTALSFSAYSAIRRHDLSAADALSEAARRDTRVHVGLRTYETYQRAEVLARNEERADAVRLLTEADGMVERLPPVEELPPSGYWYTPAFFLGQRAFVLRALGDESGARQAARDCLAEMPAEWASSEWAVRRRELADAS</sequence>
<dbReference type="OrthoDB" id="3213425at2"/>
<dbReference type="AlphaFoldDB" id="A0A3R9KRL3"/>
<comment type="caution">
    <text evidence="2">The sequence shown here is derived from an EMBL/GenBank/DDBJ whole genome shotgun (WGS) entry which is preliminary data.</text>
</comment>
<accession>A0A3R9KRL3</accession>